<accession>A0A183C0E6</accession>
<protein>
    <submittedName>
        <fullName evidence="2">F-box domain-containing protein</fullName>
    </submittedName>
</protein>
<dbReference type="AlphaFoldDB" id="A0A183C0E6"/>
<keyword evidence="1" id="KW-1185">Reference proteome</keyword>
<proteinExistence type="predicted"/>
<organism evidence="1 2">
    <name type="scientific">Globodera pallida</name>
    <name type="common">Potato cyst nematode worm</name>
    <name type="synonym">Heterodera pallida</name>
    <dbReference type="NCBI Taxonomy" id="36090"/>
    <lineage>
        <taxon>Eukaryota</taxon>
        <taxon>Metazoa</taxon>
        <taxon>Ecdysozoa</taxon>
        <taxon>Nematoda</taxon>
        <taxon>Chromadorea</taxon>
        <taxon>Rhabditida</taxon>
        <taxon>Tylenchina</taxon>
        <taxon>Tylenchomorpha</taxon>
        <taxon>Tylenchoidea</taxon>
        <taxon>Heteroderidae</taxon>
        <taxon>Heteroderinae</taxon>
        <taxon>Globodera</taxon>
    </lineage>
</organism>
<name>A0A183C0E6_GLOPA</name>
<evidence type="ECO:0000313" key="2">
    <source>
        <dbReference type="WBParaSite" id="GPLIN_000633900"/>
    </source>
</evidence>
<dbReference type="Proteomes" id="UP000050741">
    <property type="component" value="Unassembled WGS sequence"/>
</dbReference>
<dbReference type="WBParaSite" id="GPLIN_000633900">
    <property type="protein sequence ID" value="GPLIN_000633900"/>
    <property type="gene ID" value="GPLIN_000633900"/>
</dbReference>
<sequence length="345" mass="40646">MSDNTSKSEQQQQMKEIFICADVWLEVFALVSPLELGHIMALISDRFDRLVDEHFKLREWSLSSLEIHRAIDGNDAEIRQPGRGRPLPIPQGPLPNKVIGFEAIEISYVDQTVIEFLQRICRLFDSSGTTVAISTGDDHSRSWEIICQKIWPLFNDNIRHFRGDYWGSSVVNRLRQFSPAVLRKCAKLRSMDSMDHFPEFPAEDNAEASSRQAVAKWLLTRREDDLPKMLYFRFYLGGMEGLKMAFVNSSEPVNFIIKIGNYEDSDFVPFELKNNWTGERLTFRLFDEENWLLTRCPIAREEAKWAKFEKDAIEWKWHRQWNRISIDFKDDDWMARMIERHCLWL</sequence>
<reference evidence="2" key="2">
    <citation type="submission" date="2016-06" db="UniProtKB">
        <authorList>
            <consortium name="WormBaseParasite"/>
        </authorList>
    </citation>
    <scope>IDENTIFICATION</scope>
</reference>
<evidence type="ECO:0000313" key="1">
    <source>
        <dbReference type="Proteomes" id="UP000050741"/>
    </source>
</evidence>
<reference evidence="1" key="1">
    <citation type="submission" date="2014-05" db="EMBL/GenBank/DDBJ databases">
        <title>The genome and life-stage specific transcriptomes of Globodera pallida elucidate key aspects of plant parasitism by a cyst nematode.</title>
        <authorList>
            <person name="Cotton J.A."/>
            <person name="Lilley C.J."/>
            <person name="Jones L.M."/>
            <person name="Kikuchi T."/>
            <person name="Reid A.J."/>
            <person name="Thorpe P."/>
            <person name="Tsai I.J."/>
            <person name="Beasley H."/>
            <person name="Blok V."/>
            <person name="Cock P.J.A."/>
            <person name="Van den Akker S.E."/>
            <person name="Holroyd N."/>
            <person name="Hunt M."/>
            <person name="Mantelin S."/>
            <person name="Naghra H."/>
            <person name="Pain A."/>
            <person name="Palomares-Rius J.E."/>
            <person name="Zarowiecki M."/>
            <person name="Berriman M."/>
            <person name="Jones J.T."/>
            <person name="Urwin P.E."/>
        </authorList>
    </citation>
    <scope>NUCLEOTIDE SEQUENCE [LARGE SCALE GENOMIC DNA]</scope>
    <source>
        <strain evidence="1">Lindley</strain>
    </source>
</reference>